<sequence length="316" mass="36174">RGSLLERFTVPLAEDIAALRPRDIVNRVRSEVGAEASYMAAWRSRAANKRRRAAKVDENYQRIKPLLDNLLLANPGSIIAFEINANNRFERAFLCLWSWIKAAEHCIHVFTLDACHSKSNYKGVYLSASVVDGEGKLVPIAFAVCSVENSNNWMWFCEHLCIALSRMNSNETVIISDREKTKLGGKIWAAAKALHIKDFDDIMEEIFNMHTEAATYLNEIPHATWTLSKCPRNRFGHLTSNASESLNSWLYDERLVEPFDAIILFVRKVNTLYYDRRTAYSSVQTILPQMTTQRLQSVINGCRSRMVYQINESIFE</sequence>
<evidence type="ECO:0000259" key="1">
    <source>
        <dbReference type="Pfam" id="PF10551"/>
    </source>
</evidence>
<dbReference type="Proteomes" id="UP000789405">
    <property type="component" value="Unassembled WGS sequence"/>
</dbReference>
<feature type="non-terminal residue" evidence="2">
    <location>
        <position position="1"/>
    </location>
</feature>
<dbReference type="EMBL" id="CAJVPY010033716">
    <property type="protein sequence ID" value="CAG8799252.1"/>
    <property type="molecule type" value="Genomic_DNA"/>
</dbReference>
<reference evidence="2" key="1">
    <citation type="submission" date="2021-06" db="EMBL/GenBank/DDBJ databases">
        <authorList>
            <person name="Kallberg Y."/>
            <person name="Tangrot J."/>
            <person name="Rosling A."/>
        </authorList>
    </citation>
    <scope>NUCLEOTIDE SEQUENCE</scope>
    <source>
        <strain evidence="2">MA453B</strain>
    </source>
</reference>
<dbReference type="AlphaFoldDB" id="A0A9N9JY26"/>
<dbReference type="PANTHER" id="PTHR31973">
    <property type="entry name" value="POLYPROTEIN, PUTATIVE-RELATED"/>
    <property type="match status" value="1"/>
</dbReference>
<comment type="caution">
    <text evidence="2">The sequence shown here is derived from an EMBL/GenBank/DDBJ whole genome shotgun (WGS) entry which is preliminary data.</text>
</comment>
<dbReference type="PANTHER" id="PTHR31973:SF187">
    <property type="entry name" value="MUTATOR TRANSPOSASE MUDRA PROTEIN"/>
    <property type="match status" value="1"/>
</dbReference>
<protein>
    <submittedName>
        <fullName evidence="2">14453_t:CDS:1</fullName>
    </submittedName>
</protein>
<feature type="non-terminal residue" evidence="2">
    <location>
        <position position="316"/>
    </location>
</feature>
<keyword evidence="3" id="KW-1185">Reference proteome</keyword>
<dbReference type="InterPro" id="IPR018289">
    <property type="entry name" value="MULE_transposase_dom"/>
</dbReference>
<accession>A0A9N9JY26</accession>
<proteinExistence type="predicted"/>
<dbReference type="Pfam" id="PF10551">
    <property type="entry name" value="MULE"/>
    <property type="match status" value="1"/>
</dbReference>
<gene>
    <name evidence="2" type="ORF">DERYTH_LOCUS23032</name>
</gene>
<name>A0A9N9JY26_9GLOM</name>
<dbReference type="OrthoDB" id="2418180at2759"/>
<evidence type="ECO:0000313" key="2">
    <source>
        <dbReference type="EMBL" id="CAG8799252.1"/>
    </source>
</evidence>
<feature type="domain" description="MULE transposase" evidence="1">
    <location>
        <begin position="109"/>
        <end position="180"/>
    </location>
</feature>
<organism evidence="2 3">
    <name type="scientific">Dentiscutata erythropus</name>
    <dbReference type="NCBI Taxonomy" id="1348616"/>
    <lineage>
        <taxon>Eukaryota</taxon>
        <taxon>Fungi</taxon>
        <taxon>Fungi incertae sedis</taxon>
        <taxon>Mucoromycota</taxon>
        <taxon>Glomeromycotina</taxon>
        <taxon>Glomeromycetes</taxon>
        <taxon>Diversisporales</taxon>
        <taxon>Gigasporaceae</taxon>
        <taxon>Dentiscutata</taxon>
    </lineage>
</organism>
<evidence type="ECO:0000313" key="3">
    <source>
        <dbReference type="Proteomes" id="UP000789405"/>
    </source>
</evidence>